<comment type="caution">
    <text evidence="6">The sequence shown here is derived from an EMBL/GenBank/DDBJ whole genome shotgun (WGS) entry which is preliminary data.</text>
</comment>
<evidence type="ECO:0000256" key="1">
    <source>
        <dbReference type="ARBA" id="ARBA00022491"/>
    </source>
</evidence>
<dbReference type="PANTHER" id="PTHR30204:SF69">
    <property type="entry name" value="MERR-FAMILY TRANSCRIPTIONAL REGULATOR"/>
    <property type="match status" value="1"/>
</dbReference>
<keyword evidence="2" id="KW-0805">Transcription regulation</keyword>
<dbReference type="PANTHER" id="PTHR30204">
    <property type="entry name" value="REDOX-CYCLING DRUG-SENSING TRANSCRIPTIONAL ACTIVATOR SOXR"/>
    <property type="match status" value="1"/>
</dbReference>
<dbReference type="PROSITE" id="PS50937">
    <property type="entry name" value="HTH_MERR_2"/>
    <property type="match status" value="2"/>
</dbReference>
<organism evidence="6 7">
    <name type="scientific">Saccharibacillus endophyticus</name>
    <dbReference type="NCBI Taxonomy" id="2060666"/>
    <lineage>
        <taxon>Bacteria</taxon>
        <taxon>Bacillati</taxon>
        <taxon>Bacillota</taxon>
        <taxon>Bacilli</taxon>
        <taxon>Bacillales</taxon>
        <taxon>Paenibacillaceae</taxon>
        <taxon>Saccharibacillus</taxon>
    </lineage>
</organism>
<protein>
    <recommendedName>
        <fullName evidence="5">HTH merR-type domain-containing protein</fullName>
    </recommendedName>
</protein>
<dbReference type="RefSeq" id="WP_172238658.1">
    <property type="nucleotide sequence ID" value="NZ_BMDD01000001.1"/>
</dbReference>
<proteinExistence type="predicted"/>
<name>A0ABQ1ZML0_9BACL</name>
<evidence type="ECO:0000256" key="4">
    <source>
        <dbReference type="ARBA" id="ARBA00023163"/>
    </source>
</evidence>
<evidence type="ECO:0000313" key="6">
    <source>
        <dbReference type="EMBL" id="GGH69813.1"/>
    </source>
</evidence>
<evidence type="ECO:0000313" key="7">
    <source>
        <dbReference type="Proteomes" id="UP000605427"/>
    </source>
</evidence>
<gene>
    <name evidence="6" type="ORF">GCM10007362_05270</name>
</gene>
<keyword evidence="1" id="KW-0678">Repressor</keyword>
<keyword evidence="7" id="KW-1185">Reference proteome</keyword>
<dbReference type="Gene3D" id="1.10.1660.10">
    <property type="match status" value="2"/>
</dbReference>
<dbReference type="InterPro" id="IPR047057">
    <property type="entry name" value="MerR_fam"/>
</dbReference>
<dbReference type="Pfam" id="PF13411">
    <property type="entry name" value="MerR_1"/>
    <property type="match status" value="1"/>
</dbReference>
<evidence type="ECO:0000256" key="3">
    <source>
        <dbReference type="ARBA" id="ARBA00023125"/>
    </source>
</evidence>
<dbReference type="PRINTS" id="PR00040">
    <property type="entry name" value="HTHMERR"/>
</dbReference>
<reference evidence="7" key="1">
    <citation type="journal article" date="2019" name="Int. J. Syst. Evol. Microbiol.">
        <title>The Global Catalogue of Microorganisms (GCM) 10K type strain sequencing project: providing services to taxonomists for standard genome sequencing and annotation.</title>
        <authorList>
            <consortium name="The Broad Institute Genomics Platform"/>
            <consortium name="The Broad Institute Genome Sequencing Center for Infectious Disease"/>
            <person name="Wu L."/>
            <person name="Ma J."/>
        </authorList>
    </citation>
    <scope>NUCLEOTIDE SEQUENCE [LARGE SCALE GENOMIC DNA]</scope>
    <source>
        <strain evidence="7">CCM 8702</strain>
    </source>
</reference>
<dbReference type="Pfam" id="PF00376">
    <property type="entry name" value="MerR"/>
    <property type="match status" value="1"/>
</dbReference>
<dbReference type="SMART" id="SM00422">
    <property type="entry name" value="HTH_MERR"/>
    <property type="match status" value="2"/>
</dbReference>
<accession>A0ABQ1ZML0</accession>
<dbReference type="InterPro" id="IPR009061">
    <property type="entry name" value="DNA-bd_dom_put_sf"/>
</dbReference>
<dbReference type="Proteomes" id="UP000605427">
    <property type="component" value="Unassembled WGS sequence"/>
</dbReference>
<feature type="domain" description="HTH merR-type" evidence="5">
    <location>
        <begin position="131"/>
        <end position="200"/>
    </location>
</feature>
<feature type="domain" description="HTH merR-type" evidence="5">
    <location>
        <begin position="13"/>
        <end position="85"/>
    </location>
</feature>
<evidence type="ECO:0000256" key="2">
    <source>
        <dbReference type="ARBA" id="ARBA00023015"/>
    </source>
</evidence>
<dbReference type="InterPro" id="IPR000551">
    <property type="entry name" value="MerR-type_HTH_dom"/>
</dbReference>
<keyword evidence="4" id="KW-0804">Transcription</keyword>
<sequence length="254" mass="29021">MDHAPDDAKEKETWTPAQAARLLNVSTTTLRRYEQLELIPDVARKGAGRRTYTRTHMEAFSALRALLEAYGISAAYAAMRRIREKKILEALWDTNRQQADIHQERQRVAEMMELIGQADFAKYGGRRISDRMTIREAAEIAGVNASAIRHWEKEGLIFPAREAHNGYRIFGPRELRRIVVISSLRRTVYFIDHMKKLLDDLDTHNAAAAEKSFAIALEKLNRQLLLQHRAIAAVLRYIDGAGLGEDSQTKVFEH</sequence>
<evidence type="ECO:0000259" key="5">
    <source>
        <dbReference type="PROSITE" id="PS50937"/>
    </source>
</evidence>
<keyword evidence="3" id="KW-0238">DNA-binding</keyword>
<dbReference type="SUPFAM" id="SSF46955">
    <property type="entry name" value="Putative DNA-binding domain"/>
    <property type="match status" value="2"/>
</dbReference>
<dbReference type="EMBL" id="BMDD01000001">
    <property type="protein sequence ID" value="GGH69813.1"/>
    <property type="molecule type" value="Genomic_DNA"/>
</dbReference>